<feature type="region of interest" description="Disordered" evidence="1">
    <location>
        <begin position="77"/>
        <end position="100"/>
    </location>
</feature>
<proteinExistence type="predicted"/>
<keyword evidence="3" id="KW-1185">Reference proteome</keyword>
<dbReference type="Proteomes" id="UP000039865">
    <property type="component" value="Unassembled WGS sequence"/>
</dbReference>
<gene>
    <name evidence="2" type="primary">Contig712.g787</name>
    <name evidence="2" type="ORF">STYLEM_3570</name>
</gene>
<feature type="region of interest" description="Disordered" evidence="1">
    <location>
        <begin position="145"/>
        <end position="178"/>
    </location>
</feature>
<feature type="compositionally biased region" description="Low complexity" evidence="1">
    <location>
        <begin position="169"/>
        <end position="178"/>
    </location>
</feature>
<feature type="compositionally biased region" description="Polar residues" evidence="1">
    <location>
        <begin position="80"/>
        <end position="100"/>
    </location>
</feature>
<evidence type="ECO:0000256" key="1">
    <source>
        <dbReference type="SAM" id="MobiDB-lite"/>
    </source>
</evidence>
<organism evidence="2 3">
    <name type="scientific">Stylonychia lemnae</name>
    <name type="common">Ciliate</name>
    <dbReference type="NCBI Taxonomy" id="5949"/>
    <lineage>
        <taxon>Eukaryota</taxon>
        <taxon>Sar</taxon>
        <taxon>Alveolata</taxon>
        <taxon>Ciliophora</taxon>
        <taxon>Intramacronucleata</taxon>
        <taxon>Spirotrichea</taxon>
        <taxon>Stichotrichia</taxon>
        <taxon>Sporadotrichida</taxon>
        <taxon>Oxytrichidae</taxon>
        <taxon>Stylonychinae</taxon>
        <taxon>Stylonychia</taxon>
    </lineage>
</organism>
<protein>
    <submittedName>
        <fullName evidence="2">Uncharacterized protein</fullName>
    </submittedName>
</protein>
<dbReference type="EMBL" id="CCKQ01003474">
    <property type="protein sequence ID" value="CDW74590.1"/>
    <property type="molecule type" value="Genomic_DNA"/>
</dbReference>
<accession>A0A077ZXF9</accession>
<dbReference type="InParanoid" id="A0A077ZXF9"/>
<evidence type="ECO:0000313" key="2">
    <source>
        <dbReference type="EMBL" id="CDW74590.1"/>
    </source>
</evidence>
<feature type="compositionally biased region" description="Polar residues" evidence="1">
    <location>
        <begin position="148"/>
        <end position="168"/>
    </location>
</feature>
<evidence type="ECO:0000313" key="3">
    <source>
        <dbReference type="Proteomes" id="UP000039865"/>
    </source>
</evidence>
<name>A0A077ZXF9_STYLE</name>
<reference evidence="2 3" key="1">
    <citation type="submission" date="2014-06" db="EMBL/GenBank/DDBJ databases">
        <authorList>
            <person name="Swart Estienne"/>
        </authorList>
    </citation>
    <scope>NUCLEOTIDE SEQUENCE [LARGE SCALE GENOMIC DNA]</scope>
    <source>
        <strain evidence="2 3">130c</strain>
    </source>
</reference>
<sequence length="286" mass="33206">MKEGFILLKTPVKIALALKNERIDLLLDDEYFEQYQQLAFGKINNNSKNNNNDSNKYVFDFESNCVIERDYQLDDKEEFGSSNSSDIDPTESKPPTFSSFDQFFAFPPQNQVEQKQQLQANQNRQPPVKRALRLSQIGDLLQLEPVNYNDNPFQRQSSGNSTEDQSPINDQFNQSNNNFCNSQFREQQQSILSPNSSMMRGMNLFNYNQTLNMTSPKALSTEHFNQILPINQGNIQHSMQYIVGQIEGKQASYYLEREQQTKLKETQNKKINDVFGQMFQMQLSKQ</sequence>
<dbReference type="AlphaFoldDB" id="A0A077ZXF9"/>